<evidence type="ECO:0000313" key="2">
    <source>
        <dbReference type="EMBL" id="EJK61048.1"/>
    </source>
</evidence>
<reference evidence="2 3" key="1">
    <citation type="journal article" date="2012" name="Genome Biol.">
        <title>Genome and low-iron response of an oceanic diatom adapted to chronic iron limitation.</title>
        <authorList>
            <person name="Lommer M."/>
            <person name="Specht M."/>
            <person name="Roy A.S."/>
            <person name="Kraemer L."/>
            <person name="Andreson R."/>
            <person name="Gutowska M.A."/>
            <person name="Wolf J."/>
            <person name="Bergner S.V."/>
            <person name="Schilhabel M.B."/>
            <person name="Klostermeier U.C."/>
            <person name="Beiko R.G."/>
            <person name="Rosenstiel P."/>
            <person name="Hippler M."/>
            <person name="Laroche J."/>
        </authorList>
    </citation>
    <scope>NUCLEOTIDE SEQUENCE [LARGE SCALE GENOMIC DNA]</scope>
    <source>
        <strain evidence="2 3">CCMP1005</strain>
    </source>
</reference>
<keyword evidence="1" id="KW-0732">Signal</keyword>
<keyword evidence="3" id="KW-1185">Reference proteome</keyword>
<dbReference type="EMBL" id="AGNL01020458">
    <property type="protein sequence ID" value="EJK61048.1"/>
    <property type="molecule type" value="Genomic_DNA"/>
</dbReference>
<feature type="chain" id="PRO_5003837521" evidence="1">
    <location>
        <begin position="23"/>
        <end position="175"/>
    </location>
</feature>
<comment type="caution">
    <text evidence="2">The sequence shown here is derived from an EMBL/GenBank/DDBJ whole genome shotgun (WGS) entry which is preliminary data.</text>
</comment>
<name>K0S4J5_THAOC</name>
<proteinExistence type="predicted"/>
<accession>K0S4J5</accession>
<protein>
    <submittedName>
        <fullName evidence="2">Uncharacterized protein</fullName>
    </submittedName>
</protein>
<evidence type="ECO:0000256" key="1">
    <source>
        <dbReference type="SAM" id="SignalP"/>
    </source>
</evidence>
<sequence length="175" mass="20310">MRRRSSLVSIARSGMMLQLVGAAMLSIPERCRRDRDRRRESHGESGAATVTKHYNLDHLILNFIMAWLLHEYTRNLWPFTSASDPAALSPSIRLAAERVSGWSWSGPRFLSAQHSHESNAQDQMREFYKRLQARGHTREELLPLFRKGLHRARSNFSRAAARRVAYRLQRKEPET</sequence>
<evidence type="ECO:0000313" key="3">
    <source>
        <dbReference type="Proteomes" id="UP000266841"/>
    </source>
</evidence>
<organism evidence="2 3">
    <name type="scientific">Thalassiosira oceanica</name>
    <name type="common">Marine diatom</name>
    <dbReference type="NCBI Taxonomy" id="159749"/>
    <lineage>
        <taxon>Eukaryota</taxon>
        <taxon>Sar</taxon>
        <taxon>Stramenopiles</taxon>
        <taxon>Ochrophyta</taxon>
        <taxon>Bacillariophyta</taxon>
        <taxon>Coscinodiscophyceae</taxon>
        <taxon>Thalassiosirophycidae</taxon>
        <taxon>Thalassiosirales</taxon>
        <taxon>Thalassiosiraceae</taxon>
        <taxon>Thalassiosira</taxon>
    </lineage>
</organism>
<gene>
    <name evidence="2" type="ORF">THAOC_18518</name>
</gene>
<dbReference type="AlphaFoldDB" id="K0S4J5"/>
<dbReference type="Proteomes" id="UP000266841">
    <property type="component" value="Unassembled WGS sequence"/>
</dbReference>
<feature type="signal peptide" evidence="1">
    <location>
        <begin position="1"/>
        <end position="22"/>
    </location>
</feature>